<feature type="coiled-coil region" evidence="1">
    <location>
        <begin position="198"/>
        <end position="249"/>
    </location>
</feature>
<protein>
    <submittedName>
        <fullName evidence="3">Uncharacterized protein</fullName>
    </submittedName>
</protein>
<name>A0AAU9KCE4_9CILI</name>
<feature type="compositionally biased region" description="Polar residues" evidence="2">
    <location>
        <begin position="458"/>
        <end position="478"/>
    </location>
</feature>
<evidence type="ECO:0000313" key="3">
    <source>
        <dbReference type="EMBL" id="CAG9335921.1"/>
    </source>
</evidence>
<dbReference type="EMBL" id="CAJZBQ010000063">
    <property type="protein sequence ID" value="CAG9335921.1"/>
    <property type="molecule type" value="Genomic_DNA"/>
</dbReference>
<dbReference type="Proteomes" id="UP001162131">
    <property type="component" value="Unassembled WGS sequence"/>
</dbReference>
<feature type="coiled-coil region" evidence="1">
    <location>
        <begin position="317"/>
        <end position="354"/>
    </location>
</feature>
<reference evidence="3" key="1">
    <citation type="submission" date="2021-09" db="EMBL/GenBank/DDBJ databases">
        <authorList>
            <consortium name="AG Swart"/>
            <person name="Singh M."/>
            <person name="Singh A."/>
            <person name="Seah K."/>
            <person name="Emmerich C."/>
        </authorList>
    </citation>
    <scope>NUCLEOTIDE SEQUENCE</scope>
    <source>
        <strain evidence="3">ATCC30299</strain>
    </source>
</reference>
<feature type="compositionally biased region" description="Basic and acidic residues" evidence="2">
    <location>
        <begin position="131"/>
        <end position="146"/>
    </location>
</feature>
<comment type="caution">
    <text evidence="3">The sequence shown here is derived from an EMBL/GenBank/DDBJ whole genome shotgun (WGS) entry which is preliminary data.</text>
</comment>
<feature type="region of interest" description="Disordered" evidence="2">
    <location>
        <begin position="445"/>
        <end position="478"/>
    </location>
</feature>
<sequence>MSDTHRSQVLSFRRKEKLKKILLSEFGVKKLEYIDQELKNVDDLFDEGLDFAGVLEEIRRRIERNCTPMFKQFPVRPKEGEDEWAGIIKHQADVQEMAEIQAQLEEAEKKKKYKEELDNYLKSQQQFKSQQELRERNEEKQLKDFSDELSSNISSRDQFLSRNRFQVQKQLQDESLNEYYKTLEEKHVQRAKDREEFLNGIKTEEEKARRRAEIEKREAFYKQQEINLYNAYLLKLKEMEKEKEKIVDKQYINNAFSHWDDYEERRQRFLSEYDEFSHKFYEMQRKMQPVSPMEIKSKEDEIRALEFQKAQADYQRRKEYEEKINQMNSYKENQEAIKRQIKEKQEINKKIINEDQNYAFSLAERQRRLDLFVNQEKQRNRLKQQQYSELISYQIQEKQSDKKRLHKMNEDERKINRRDLEAYQLGSHQIYAKVPGYSLTPTNISQSHTPVRRKSDLSSKLYNPNMNNSFSSGRSTPNRSGYLAYYGNNILQNHQ</sequence>
<organism evidence="3 4">
    <name type="scientific">Blepharisma stoltei</name>
    <dbReference type="NCBI Taxonomy" id="1481888"/>
    <lineage>
        <taxon>Eukaryota</taxon>
        <taxon>Sar</taxon>
        <taxon>Alveolata</taxon>
        <taxon>Ciliophora</taxon>
        <taxon>Postciliodesmatophora</taxon>
        <taxon>Heterotrichea</taxon>
        <taxon>Heterotrichida</taxon>
        <taxon>Blepharismidae</taxon>
        <taxon>Blepharisma</taxon>
    </lineage>
</organism>
<proteinExistence type="predicted"/>
<dbReference type="AlphaFoldDB" id="A0AAU9KCE4"/>
<evidence type="ECO:0000256" key="2">
    <source>
        <dbReference type="SAM" id="MobiDB-lite"/>
    </source>
</evidence>
<keyword evidence="4" id="KW-1185">Reference proteome</keyword>
<keyword evidence="1" id="KW-0175">Coiled coil</keyword>
<accession>A0AAU9KCE4</accession>
<evidence type="ECO:0000313" key="4">
    <source>
        <dbReference type="Proteomes" id="UP001162131"/>
    </source>
</evidence>
<gene>
    <name evidence="3" type="ORF">BSTOLATCC_MIC65238</name>
</gene>
<feature type="region of interest" description="Disordered" evidence="2">
    <location>
        <begin position="125"/>
        <end position="149"/>
    </location>
</feature>
<evidence type="ECO:0000256" key="1">
    <source>
        <dbReference type="SAM" id="Coils"/>
    </source>
</evidence>